<organism evidence="1 2">
    <name type="scientific">Aspergillus cristatus</name>
    <name type="common">Chinese Fuzhuan brick tea-fermentation fungus</name>
    <name type="synonym">Eurotium cristatum</name>
    <dbReference type="NCBI Taxonomy" id="573508"/>
    <lineage>
        <taxon>Eukaryota</taxon>
        <taxon>Fungi</taxon>
        <taxon>Dikarya</taxon>
        <taxon>Ascomycota</taxon>
        <taxon>Pezizomycotina</taxon>
        <taxon>Eurotiomycetes</taxon>
        <taxon>Eurotiomycetidae</taxon>
        <taxon>Eurotiales</taxon>
        <taxon>Aspergillaceae</taxon>
        <taxon>Aspergillus</taxon>
        <taxon>Aspergillus subgen. Aspergillus</taxon>
    </lineage>
</organism>
<dbReference type="Proteomes" id="UP000094569">
    <property type="component" value="Unassembled WGS sequence"/>
</dbReference>
<proteinExistence type="predicted"/>
<comment type="caution">
    <text evidence="1">The sequence shown here is derived from an EMBL/GenBank/DDBJ whole genome shotgun (WGS) entry which is preliminary data.</text>
</comment>
<accession>A0A1E3B335</accession>
<dbReference type="EMBL" id="JXNT01000017">
    <property type="protein sequence ID" value="ODM15375.1"/>
    <property type="molecule type" value="Genomic_DNA"/>
</dbReference>
<dbReference type="AlphaFoldDB" id="A0A1E3B335"/>
<evidence type="ECO:0000313" key="1">
    <source>
        <dbReference type="EMBL" id="ODM15375.1"/>
    </source>
</evidence>
<gene>
    <name evidence="1" type="ORF">SI65_09316</name>
</gene>
<reference evidence="1 2" key="1">
    <citation type="journal article" date="2016" name="BMC Genomics">
        <title>Comparative genomic and transcriptomic analyses of the Fuzhuan brick tea-fermentation fungus Aspergillus cristatus.</title>
        <authorList>
            <person name="Ge Y."/>
            <person name="Wang Y."/>
            <person name="Liu Y."/>
            <person name="Tan Y."/>
            <person name="Ren X."/>
            <person name="Zhang X."/>
            <person name="Hyde K.D."/>
            <person name="Liu Y."/>
            <person name="Liu Z."/>
        </authorList>
    </citation>
    <scope>NUCLEOTIDE SEQUENCE [LARGE SCALE GENOMIC DNA]</scope>
    <source>
        <strain evidence="1 2">GZAAS20.1005</strain>
    </source>
</reference>
<dbReference type="VEuPathDB" id="FungiDB:SI65_09316"/>
<name>A0A1E3B335_ASPCR</name>
<keyword evidence="2" id="KW-1185">Reference proteome</keyword>
<sequence>MRVLSTVVKVDPIVPSRGFVKVKRESTFHAWMQEGAQMLAPPSFMLMEWPWFFGYLVRYMDDVVAVLCFPICSHTWLLRRADDDIPVP</sequence>
<evidence type="ECO:0000313" key="2">
    <source>
        <dbReference type="Proteomes" id="UP000094569"/>
    </source>
</evidence>
<protein>
    <submittedName>
        <fullName evidence="1">Uncharacterized protein</fullName>
    </submittedName>
</protein>